<keyword evidence="2" id="KW-1185">Reference proteome</keyword>
<organism evidence="1 2">
    <name type="scientific">Naganishia cerealis</name>
    <dbReference type="NCBI Taxonomy" id="610337"/>
    <lineage>
        <taxon>Eukaryota</taxon>
        <taxon>Fungi</taxon>
        <taxon>Dikarya</taxon>
        <taxon>Basidiomycota</taxon>
        <taxon>Agaricomycotina</taxon>
        <taxon>Tremellomycetes</taxon>
        <taxon>Filobasidiales</taxon>
        <taxon>Filobasidiaceae</taxon>
        <taxon>Naganishia</taxon>
    </lineage>
</organism>
<reference evidence="1" key="1">
    <citation type="submission" date="2023-04" db="EMBL/GenBank/DDBJ databases">
        <title>Draft Genome sequencing of Naganishia species isolated from polar environments using Oxford Nanopore Technology.</title>
        <authorList>
            <person name="Leo P."/>
            <person name="Venkateswaran K."/>
        </authorList>
    </citation>
    <scope>NUCLEOTIDE SEQUENCE</scope>
    <source>
        <strain evidence="1">MNA-CCFEE 5261</strain>
    </source>
</reference>
<name>A0ACC2WP70_9TREE</name>
<comment type="caution">
    <text evidence="1">The sequence shown here is derived from an EMBL/GenBank/DDBJ whole genome shotgun (WGS) entry which is preliminary data.</text>
</comment>
<evidence type="ECO:0000313" key="2">
    <source>
        <dbReference type="Proteomes" id="UP001241377"/>
    </source>
</evidence>
<accession>A0ACC2WP70</accession>
<protein>
    <submittedName>
        <fullName evidence="1">Uncharacterized protein</fullName>
    </submittedName>
</protein>
<dbReference type="Proteomes" id="UP001241377">
    <property type="component" value="Unassembled WGS sequence"/>
</dbReference>
<gene>
    <name evidence="1" type="ORF">QFC19_000412</name>
</gene>
<dbReference type="EMBL" id="JASBWR010000003">
    <property type="protein sequence ID" value="KAJ9112857.1"/>
    <property type="molecule type" value="Genomic_DNA"/>
</dbReference>
<proteinExistence type="predicted"/>
<evidence type="ECO:0000313" key="1">
    <source>
        <dbReference type="EMBL" id="KAJ9112857.1"/>
    </source>
</evidence>
<sequence>MSEGGLTASASGVLQSGPHNSDACKGDIIGVEIGGTAGEAERQKDQDRLDAPSSEESGQPMIPDARKERKFVRKLDFILVTWAFFAYLLKMIDGTNYKTAYVSGMKEEMNMNANELNYLDIYFRIGYAIFLLPCQITLTRVNAKWFLPSCELIWGVMTVLTRPDSSRLGRVPALMAAAKNVKVMYALRFFIGVFEASSYPGIISVLCNWYSDRHLQRLVPRFSHVRIGHAGELDQDVGWFLGALGMEVAVPDSPGTTKIFWMSEENNVIARARMDRAERLPSTVRHANFRITPGERSSNPPNSLRRTTDGVLSKAFLGTRLPMRLSWHMGKHTWSFSQDSNGCIPAYGLMLLAMLGFAYVHARTGWHTTWIVVQETTLLIGAIILTIWPPGFAIKMVGFFLLFCSNAVGPILIAWMSAHFKTPEERGIVIGLAVTFVFPMSAWMSIVFYPAKHAPVYPIGYKAAIGFSVACIALTFLFRWLSERNPRVASVESEEEACGRVESEVEEKMDINGWKGEDGLVVPVLEGARPSSLRP</sequence>